<evidence type="ECO:0000313" key="4">
    <source>
        <dbReference type="Proteomes" id="UP000218334"/>
    </source>
</evidence>
<accession>A0A2H3B526</accession>
<evidence type="ECO:0000256" key="1">
    <source>
        <dbReference type="SAM" id="MobiDB-lite"/>
    </source>
</evidence>
<organism evidence="3 4">
    <name type="scientific">Armillaria solidipes</name>
    <dbReference type="NCBI Taxonomy" id="1076256"/>
    <lineage>
        <taxon>Eukaryota</taxon>
        <taxon>Fungi</taxon>
        <taxon>Dikarya</taxon>
        <taxon>Basidiomycota</taxon>
        <taxon>Agaricomycotina</taxon>
        <taxon>Agaricomycetes</taxon>
        <taxon>Agaricomycetidae</taxon>
        <taxon>Agaricales</taxon>
        <taxon>Marasmiineae</taxon>
        <taxon>Physalacriaceae</taxon>
        <taxon>Armillaria</taxon>
    </lineage>
</organism>
<keyword evidence="4" id="KW-1185">Reference proteome</keyword>
<dbReference type="EMBL" id="KZ293443">
    <property type="protein sequence ID" value="PBK65961.1"/>
    <property type="molecule type" value="Genomic_DNA"/>
</dbReference>
<dbReference type="Proteomes" id="UP000218334">
    <property type="component" value="Unassembled WGS sequence"/>
</dbReference>
<evidence type="ECO:0000313" key="3">
    <source>
        <dbReference type="EMBL" id="PBK65961.1"/>
    </source>
</evidence>
<dbReference type="AlphaFoldDB" id="A0A2H3B526"/>
<gene>
    <name evidence="3" type="ORF">ARMSODRAFT_960875</name>
</gene>
<evidence type="ECO:0000256" key="2">
    <source>
        <dbReference type="SAM" id="Phobius"/>
    </source>
</evidence>
<feature type="transmembrane region" description="Helical" evidence="2">
    <location>
        <begin position="98"/>
        <end position="114"/>
    </location>
</feature>
<proteinExistence type="predicted"/>
<keyword evidence="2" id="KW-0812">Transmembrane</keyword>
<protein>
    <submittedName>
        <fullName evidence="3">Uncharacterized protein</fullName>
    </submittedName>
</protein>
<keyword evidence="2" id="KW-1133">Transmembrane helix</keyword>
<sequence length="124" mass="13708">MNRRVGKRKKVQRTAKSQYHINRRDHGGDDQAYESSDGNKGGIRSSKVQRGGRVGVSRVSKTVFGQSNSGDSKIGRKELKYIVVAVARKPMVVVRSQDGTGLFGFVCLVIYWQLDSDMSSLDAT</sequence>
<feature type="compositionally biased region" description="Low complexity" evidence="1">
    <location>
        <begin position="44"/>
        <end position="55"/>
    </location>
</feature>
<feature type="region of interest" description="Disordered" evidence="1">
    <location>
        <begin position="1"/>
        <end position="55"/>
    </location>
</feature>
<feature type="compositionally biased region" description="Basic residues" evidence="1">
    <location>
        <begin position="1"/>
        <end position="13"/>
    </location>
</feature>
<name>A0A2H3B526_9AGAR</name>
<keyword evidence="2" id="KW-0472">Membrane</keyword>
<reference evidence="4" key="1">
    <citation type="journal article" date="2017" name="Nat. Ecol. Evol.">
        <title>Genome expansion and lineage-specific genetic innovations in the forest pathogenic fungi Armillaria.</title>
        <authorList>
            <person name="Sipos G."/>
            <person name="Prasanna A.N."/>
            <person name="Walter M.C."/>
            <person name="O'Connor E."/>
            <person name="Balint B."/>
            <person name="Krizsan K."/>
            <person name="Kiss B."/>
            <person name="Hess J."/>
            <person name="Varga T."/>
            <person name="Slot J."/>
            <person name="Riley R."/>
            <person name="Boka B."/>
            <person name="Rigling D."/>
            <person name="Barry K."/>
            <person name="Lee J."/>
            <person name="Mihaltcheva S."/>
            <person name="LaButti K."/>
            <person name="Lipzen A."/>
            <person name="Waldron R."/>
            <person name="Moloney N.M."/>
            <person name="Sperisen C."/>
            <person name="Kredics L."/>
            <person name="Vagvoelgyi C."/>
            <person name="Patrignani A."/>
            <person name="Fitzpatrick D."/>
            <person name="Nagy I."/>
            <person name="Doyle S."/>
            <person name="Anderson J.B."/>
            <person name="Grigoriev I.V."/>
            <person name="Gueldener U."/>
            <person name="Muensterkoetter M."/>
            <person name="Nagy L.G."/>
        </authorList>
    </citation>
    <scope>NUCLEOTIDE SEQUENCE [LARGE SCALE GENOMIC DNA]</scope>
    <source>
        <strain evidence="4">28-4</strain>
    </source>
</reference>